<keyword evidence="3" id="KW-1185">Reference proteome</keyword>
<protein>
    <submittedName>
        <fullName evidence="2">Uncharacterized protein</fullName>
    </submittedName>
</protein>
<evidence type="ECO:0000313" key="2">
    <source>
        <dbReference type="EMBL" id="MDQ1031457.1"/>
    </source>
</evidence>
<comment type="caution">
    <text evidence="2">The sequence shown here is derived from an EMBL/GenBank/DDBJ whole genome shotgun (WGS) entry which is preliminary data.</text>
</comment>
<dbReference type="Proteomes" id="UP001230328">
    <property type="component" value="Unassembled WGS sequence"/>
</dbReference>
<evidence type="ECO:0000256" key="1">
    <source>
        <dbReference type="SAM" id="MobiDB-lite"/>
    </source>
</evidence>
<evidence type="ECO:0000313" key="3">
    <source>
        <dbReference type="Proteomes" id="UP001230328"/>
    </source>
</evidence>
<sequence>MSLLPQLPPRYRWVETVEDDGPLLRAHAIPVLLPAEADRARRWADVLHSYAPADERPAVRAGARVASLPGHERLGQLVAQALSRPHHVLDPHRPLAAGDRGGSVLVVAPAAALPLRVLTAIVTACAEQDTETGFLTGRDAAAVTFALAKLLAAPGPDPGPARSGLVDGTTGLAHVLSGGEIDERSTVADVLGQHWTSIIVDADGSAAHAPLGALTLCGLTGAAEHTLDGTVLPGGCTPTGCKTDPSGRTRPFALHNLKTRALGVFVCNGITLGPAEQYPSNLSLALDALEGFPQAVFGLTRGDLDTSGREPRLAAESLHAGDRLGQCVALLNTDGERRGIRGPSTVLLGDPEQRLHIPGPRTSPHPRPQARRQPADTHQLGDWQRRLTDAHAVERGLHASLQRRPDPDLAACLEEMTSHRERAADQLLAAVRDASPTEEWEPRLQAQSEVWAHTALAILSRTRGGAFSRQLIASRAHHRTGRWSAAGPCPYCHAPRDAEHLTSPIGLTDRRTIRCPKCGPALSLPAGLHELEVKAPAALHPGEVAEIALRLPESAGGVLAVHLRPRSTRRGSYDHQVIAATPGPHTIRLTMPEHPMPELDRLWVVHAHRFHIAYYQQRLPVLPPTTTPAA</sequence>
<dbReference type="EMBL" id="JAUSZI010000002">
    <property type="protein sequence ID" value="MDQ1031457.1"/>
    <property type="molecule type" value="Genomic_DNA"/>
</dbReference>
<name>A0ABU0T6N6_9ACTN</name>
<dbReference type="RefSeq" id="WP_307527614.1">
    <property type="nucleotide sequence ID" value="NZ_JAUSZI010000002.1"/>
</dbReference>
<reference evidence="2 3" key="1">
    <citation type="submission" date="2023-07" db="EMBL/GenBank/DDBJ databases">
        <title>Comparative genomics of wheat-associated soil bacteria to identify genetic determinants of phenazine resistance.</title>
        <authorList>
            <person name="Mouncey N."/>
        </authorList>
    </citation>
    <scope>NUCLEOTIDE SEQUENCE [LARGE SCALE GENOMIC DNA]</scope>
    <source>
        <strain evidence="2 3">V2I4</strain>
    </source>
</reference>
<accession>A0ABU0T6N6</accession>
<proteinExistence type="predicted"/>
<organism evidence="2 3">
    <name type="scientific">Streptomyces umbrinus</name>
    <dbReference type="NCBI Taxonomy" id="67370"/>
    <lineage>
        <taxon>Bacteria</taxon>
        <taxon>Bacillati</taxon>
        <taxon>Actinomycetota</taxon>
        <taxon>Actinomycetes</taxon>
        <taxon>Kitasatosporales</taxon>
        <taxon>Streptomycetaceae</taxon>
        <taxon>Streptomyces</taxon>
        <taxon>Streptomyces phaeochromogenes group</taxon>
    </lineage>
</organism>
<feature type="region of interest" description="Disordered" evidence="1">
    <location>
        <begin position="340"/>
        <end position="378"/>
    </location>
</feature>
<gene>
    <name evidence="2" type="ORF">QF035_009039</name>
</gene>